<sequence>MCVRALISERKLHVRDWPAVLPVVQAALNGIPTDQLNGAMPLTASTDLPGGAASAHPASPRSNGCDGGVDYRRRSGAPDTTRGHVEKLIEQAIYGDGGHLVEGLRACRLNTDWGNQVKWFGLDDIEVLCEPAEAIQQDVPVLFQEFLNA</sequence>
<keyword evidence="3" id="KW-1185">Reference proteome</keyword>
<organism evidence="2 3">
    <name type="scientific">Phytophthora fragariaefolia</name>
    <dbReference type="NCBI Taxonomy" id="1490495"/>
    <lineage>
        <taxon>Eukaryota</taxon>
        <taxon>Sar</taxon>
        <taxon>Stramenopiles</taxon>
        <taxon>Oomycota</taxon>
        <taxon>Peronosporomycetes</taxon>
        <taxon>Peronosporales</taxon>
        <taxon>Peronosporaceae</taxon>
        <taxon>Phytophthora</taxon>
    </lineage>
</organism>
<protein>
    <submittedName>
        <fullName evidence="2">Unnamed protein product</fullName>
    </submittedName>
</protein>
<reference evidence="2" key="1">
    <citation type="submission" date="2023-04" db="EMBL/GenBank/DDBJ databases">
        <title>Phytophthora fragariaefolia NBRC 109709.</title>
        <authorList>
            <person name="Ichikawa N."/>
            <person name="Sato H."/>
            <person name="Tonouchi N."/>
        </authorList>
    </citation>
    <scope>NUCLEOTIDE SEQUENCE</scope>
    <source>
        <strain evidence="2">NBRC 109709</strain>
    </source>
</reference>
<dbReference type="EMBL" id="BSXT01004709">
    <property type="protein sequence ID" value="GMF58676.1"/>
    <property type="molecule type" value="Genomic_DNA"/>
</dbReference>
<dbReference type="Proteomes" id="UP001165121">
    <property type="component" value="Unassembled WGS sequence"/>
</dbReference>
<accession>A0A9W6YC92</accession>
<gene>
    <name evidence="2" type="ORF">Pfra01_002527100</name>
</gene>
<name>A0A9W6YC92_9STRA</name>
<feature type="compositionally biased region" description="Low complexity" evidence="1">
    <location>
        <begin position="49"/>
        <end position="60"/>
    </location>
</feature>
<dbReference type="AlphaFoldDB" id="A0A9W6YC92"/>
<proteinExistence type="predicted"/>
<comment type="caution">
    <text evidence="2">The sequence shown here is derived from an EMBL/GenBank/DDBJ whole genome shotgun (WGS) entry which is preliminary data.</text>
</comment>
<evidence type="ECO:0000256" key="1">
    <source>
        <dbReference type="SAM" id="MobiDB-lite"/>
    </source>
</evidence>
<feature type="region of interest" description="Disordered" evidence="1">
    <location>
        <begin position="43"/>
        <end position="80"/>
    </location>
</feature>
<evidence type="ECO:0000313" key="2">
    <source>
        <dbReference type="EMBL" id="GMF58676.1"/>
    </source>
</evidence>
<evidence type="ECO:0000313" key="3">
    <source>
        <dbReference type="Proteomes" id="UP001165121"/>
    </source>
</evidence>